<dbReference type="InterPro" id="IPR029032">
    <property type="entry name" value="AhpD-like"/>
</dbReference>
<dbReference type="InterPro" id="IPR004675">
    <property type="entry name" value="AhpD_core"/>
</dbReference>
<dbReference type="Proteomes" id="UP000185469">
    <property type="component" value="Chromosome"/>
</dbReference>
<dbReference type="Gene3D" id="1.20.1290.10">
    <property type="entry name" value="AhpD-like"/>
    <property type="match status" value="1"/>
</dbReference>
<gene>
    <name evidence="2" type="ORF">CSPHI_10810</name>
</gene>
<dbReference type="GO" id="GO:0051920">
    <property type="term" value="F:peroxiredoxin activity"/>
    <property type="evidence" value="ECO:0007669"/>
    <property type="project" value="InterPro"/>
</dbReference>
<dbReference type="InterPro" id="IPR003779">
    <property type="entry name" value="CMD-like"/>
</dbReference>
<dbReference type="NCBIfam" id="TIGR00778">
    <property type="entry name" value="ahpD_dom"/>
    <property type="match status" value="1"/>
</dbReference>
<evidence type="ECO:0000313" key="2">
    <source>
        <dbReference type="EMBL" id="APT91398.1"/>
    </source>
</evidence>
<keyword evidence="3" id="KW-1185">Reference proteome</keyword>
<name>A0A1L7CZW5_9CORY</name>
<evidence type="ECO:0000313" key="3">
    <source>
        <dbReference type="Proteomes" id="UP000185469"/>
    </source>
</evidence>
<dbReference type="PANTHER" id="PTHR34846:SF5">
    <property type="entry name" value="CARBOXYMUCONOLACTONE DECARBOXYLASE-LIKE DOMAIN-CONTAINING PROTEIN"/>
    <property type="match status" value="1"/>
</dbReference>
<dbReference type="Pfam" id="PF02627">
    <property type="entry name" value="CMD"/>
    <property type="match status" value="1"/>
</dbReference>
<proteinExistence type="predicted"/>
<sequence length="153" mass="16363">MSNDNRLALGDAFPAAFKAQAAQTQALWKRAEEIGVGRDLIELVFVRCSQINGCAFCLDVHVREGLKAGLSTQKLSVTAAWREAGDVYSEQEHAALALAEIACAPARVPFTMEEQAHAREVLGDDAAALLSWAAICINGWNRMHALSATPVGG</sequence>
<accession>A0A1L7CZW5</accession>
<dbReference type="STRING" id="1437874.CSPHI_10810"/>
<dbReference type="EMBL" id="CP009248">
    <property type="protein sequence ID" value="APT91398.1"/>
    <property type="molecule type" value="Genomic_DNA"/>
</dbReference>
<feature type="domain" description="Carboxymuconolactone decarboxylase-like" evidence="1">
    <location>
        <begin position="20"/>
        <end position="100"/>
    </location>
</feature>
<dbReference type="KEGG" id="csph:CSPHI_10810"/>
<dbReference type="AlphaFoldDB" id="A0A1L7CZW5"/>
<dbReference type="RefSeq" id="WP_075693121.1">
    <property type="nucleotide sequence ID" value="NZ_CP009248.1"/>
</dbReference>
<protein>
    <recommendedName>
        <fullName evidence="1">Carboxymuconolactone decarboxylase-like domain-containing protein</fullName>
    </recommendedName>
</protein>
<dbReference type="SUPFAM" id="SSF69118">
    <property type="entry name" value="AhpD-like"/>
    <property type="match status" value="1"/>
</dbReference>
<organism evidence="2 3">
    <name type="scientific">Corynebacterium sphenisci DSM 44792</name>
    <dbReference type="NCBI Taxonomy" id="1437874"/>
    <lineage>
        <taxon>Bacteria</taxon>
        <taxon>Bacillati</taxon>
        <taxon>Actinomycetota</taxon>
        <taxon>Actinomycetes</taxon>
        <taxon>Mycobacteriales</taxon>
        <taxon>Corynebacteriaceae</taxon>
        <taxon>Corynebacterium</taxon>
    </lineage>
</organism>
<dbReference type="PANTHER" id="PTHR34846">
    <property type="entry name" value="4-CARBOXYMUCONOLACTONE DECARBOXYLASE FAMILY PROTEIN (AFU_ORTHOLOGUE AFUA_6G11590)"/>
    <property type="match status" value="1"/>
</dbReference>
<reference evidence="2 3" key="1">
    <citation type="submission" date="2014-08" db="EMBL/GenBank/DDBJ databases">
        <title>Complete genome sequence of Corynebacterium sphenisci CECT 5990(T) (=DSM 44792(T)), isolated from healthy wild penguins.</title>
        <authorList>
            <person name="Ruckert C."/>
            <person name="Albersmeier A."/>
            <person name="Winkler A."/>
            <person name="Kalinowski J."/>
        </authorList>
    </citation>
    <scope>NUCLEOTIDE SEQUENCE [LARGE SCALE GENOMIC DNA]</scope>
    <source>
        <strain evidence="2 3">DSM 44792</strain>
    </source>
</reference>
<evidence type="ECO:0000259" key="1">
    <source>
        <dbReference type="Pfam" id="PF02627"/>
    </source>
</evidence>